<dbReference type="SUPFAM" id="SSF56059">
    <property type="entry name" value="Glutathione synthetase ATP-binding domain-like"/>
    <property type="match status" value="1"/>
</dbReference>
<feature type="domain" description="Biotin carboxylation" evidence="16">
    <location>
        <begin position="9"/>
        <end position="462"/>
    </location>
</feature>
<dbReference type="EC" id="6.3.4.14" evidence="2"/>
<evidence type="ECO:0000256" key="10">
    <source>
        <dbReference type="ARBA" id="ARBA00065901"/>
    </source>
</evidence>
<dbReference type="Pfam" id="PF02785">
    <property type="entry name" value="Biotin_carb_C"/>
    <property type="match status" value="1"/>
</dbReference>
<dbReference type="FunFam" id="3.30.470.20:FF:000028">
    <property type="entry name" value="Methylcrotonoyl-CoA carboxylase subunit alpha, mitochondrial"/>
    <property type="match status" value="1"/>
</dbReference>
<feature type="domain" description="Lipoyl-binding" evidence="14">
    <location>
        <begin position="621"/>
        <end position="696"/>
    </location>
</feature>
<dbReference type="InterPro" id="IPR005482">
    <property type="entry name" value="Biotin_COase_C"/>
</dbReference>
<dbReference type="InterPro" id="IPR016185">
    <property type="entry name" value="PreATP-grasp_dom_sf"/>
</dbReference>
<reference evidence="17" key="1">
    <citation type="submission" date="2022-04" db="EMBL/GenBank/DDBJ databases">
        <title>Corynebacterium kalidii LD5P10.</title>
        <authorList>
            <person name="Sun J.Q."/>
        </authorList>
    </citation>
    <scope>NUCLEOTIDE SEQUENCE</scope>
    <source>
        <strain evidence="17">LD5P10</strain>
    </source>
</reference>
<dbReference type="FunFam" id="3.40.50.20:FF:000010">
    <property type="entry name" value="Propionyl-CoA carboxylase subunit alpha"/>
    <property type="match status" value="1"/>
</dbReference>
<organism evidence="17 18">
    <name type="scientific">Corynebacterium kalidii</name>
    <dbReference type="NCBI Taxonomy" id="2931982"/>
    <lineage>
        <taxon>Bacteria</taxon>
        <taxon>Bacillati</taxon>
        <taxon>Actinomycetota</taxon>
        <taxon>Actinomycetes</taxon>
        <taxon>Mycobacteriales</taxon>
        <taxon>Corynebacteriaceae</taxon>
        <taxon>Corynebacterium</taxon>
    </lineage>
</organism>
<dbReference type="SUPFAM" id="SSF51246">
    <property type="entry name" value="Rudiment single hybrid motif"/>
    <property type="match status" value="1"/>
</dbReference>
<evidence type="ECO:0000313" key="18">
    <source>
        <dbReference type="Proteomes" id="UP001139207"/>
    </source>
</evidence>
<keyword evidence="4 12" id="KW-0547">Nucleotide-binding</keyword>
<accession>A0A9X2AZ15</accession>
<dbReference type="FunFam" id="2.40.50.100:FF:000003">
    <property type="entry name" value="Acetyl-CoA carboxylase biotin carboxyl carrier protein"/>
    <property type="match status" value="1"/>
</dbReference>
<dbReference type="InterPro" id="IPR005481">
    <property type="entry name" value="BC-like_N"/>
</dbReference>
<dbReference type="InterPro" id="IPR000089">
    <property type="entry name" value="Biotin_lipoyl"/>
</dbReference>
<dbReference type="AlphaFoldDB" id="A0A9X2AZ15"/>
<dbReference type="InterPro" id="IPR011764">
    <property type="entry name" value="Biotin_carboxylation_dom"/>
</dbReference>
<comment type="function">
    <text evidence="9">Component of a biotin-dependent acyl-CoA carboxylase complex. This subunit catalyzes the ATP-dependent carboxylation of the biotin carried by the biotin carboxyl carrier (BCC) domain, resulting in the formation of carboxyl biotin. When associated with the beta1 subunit AccD1, is involved in branched amino-acid catabolism with methylcrotonyl coenzyme A as the substrate.</text>
</comment>
<evidence type="ECO:0000256" key="13">
    <source>
        <dbReference type="SAM" id="MobiDB-lite"/>
    </source>
</evidence>
<dbReference type="PROSITE" id="PS00867">
    <property type="entry name" value="CPSASE_2"/>
    <property type="match status" value="1"/>
</dbReference>
<dbReference type="Proteomes" id="UP001139207">
    <property type="component" value="Unassembled WGS sequence"/>
</dbReference>
<keyword evidence="6" id="KW-0092">Biotin</keyword>
<dbReference type="InterPro" id="IPR011761">
    <property type="entry name" value="ATP-grasp"/>
</dbReference>
<evidence type="ECO:0000256" key="3">
    <source>
        <dbReference type="ARBA" id="ARBA00022598"/>
    </source>
</evidence>
<dbReference type="PROSITE" id="PS50968">
    <property type="entry name" value="BIOTINYL_LIPOYL"/>
    <property type="match status" value="1"/>
</dbReference>
<dbReference type="InterPro" id="IPR001882">
    <property type="entry name" value="Biotin_BS"/>
</dbReference>
<name>A0A9X2AZ15_9CORY</name>
<evidence type="ECO:0000256" key="7">
    <source>
        <dbReference type="ARBA" id="ARBA00046317"/>
    </source>
</evidence>
<dbReference type="EMBL" id="JALIEA010000011">
    <property type="protein sequence ID" value="MCJ7858072.1"/>
    <property type="molecule type" value="Genomic_DNA"/>
</dbReference>
<dbReference type="InterPro" id="IPR011053">
    <property type="entry name" value="Single_hybrid_motif"/>
</dbReference>
<dbReference type="Pfam" id="PF02786">
    <property type="entry name" value="CPSase_L_D2"/>
    <property type="match status" value="1"/>
</dbReference>
<evidence type="ECO:0000256" key="4">
    <source>
        <dbReference type="ARBA" id="ARBA00022741"/>
    </source>
</evidence>
<dbReference type="InterPro" id="IPR050856">
    <property type="entry name" value="Biotin_carboxylase_complex"/>
</dbReference>
<evidence type="ECO:0000259" key="15">
    <source>
        <dbReference type="PROSITE" id="PS50975"/>
    </source>
</evidence>
<comment type="cofactor">
    <cofactor evidence="1">
        <name>biotin</name>
        <dbReference type="ChEBI" id="CHEBI:57586"/>
    </cofactor>
</comment>
<evidence type="ECO:0000256" key="8">
    <source>
        <dbReference type="ARBA" id="ARBA00048501"/>
    </source>
</evidence>
<protein>
    <recommendedName>
        <fullName evidence="11">Biotin-dependent 3-methylcrotonyl-coenzyme A carboxylase alpha1 subunit</fullName>
        <ecNumber evidence="2">6.3.4.14</ecNumber>
    </recommendedName>
</protein>
<dbReference type="SUPFAM" id="SSF52440">
    <property type="entry name" value="PreATP-grasp domain"/>
    <property type="match status" value="1"/>
</dbReference>
<dbReference type="Pfam" id="PF00289">
    <property type="entry name" value="Biotin_carb_N"/>
    <property type="match status" value="1"/>
</dbReference>
<dbReference type="PROSITE" id="PS00866">
    <property type="entry name" value="CPSASE_1"/>
    <property type="match status" value="1"/>
</dbReference>
<evidence type="ECO:0000313" key="17">
    <source>
        <dbReference type="EMBL" id="MCJ7858072.1"/>
    </source>
</evidence>
<proteinExistence type="predicted"/>
<evidence type="ECO:0000259" key="16">
    <source>
        <dbReference type="PROSITE" id="PS50979"/>
    </source>
</evidence>
<dbReference type="PROSITE" id="PS00188">
    <property type="entry name" value="BIOTIN"/>
    <property type="match status" value="1"/>
</dbReference>
<keyword evidence="5 12" id="KW-0067">ATP-binding</keyword>
<comment type="catalytic activity">
    <reaction evidence="8">
        <text>N(6)-biotinyl-L-lysyl-[protein] + hydrogencarbonate + ATP = N(6)-carboxybiotinyl-L-lysyl-[protein] + ADP + phosphate + H(+)</text>
        <dbReference type="Rhea" id="RHEA:13501"/>
        <dbReference type="Rhea" id="RHEA-COMP:10505"/>
        <dbReference type="Rhea" id="RHEA-COMP:10506"/>
        <dbReference type="ChEBI" id="CHEBI:15378"/>
        <dbReference type="ChEBI" id="CHEBI:17544"/>
        <dbReference type="ChEBI" id="CHEBI:30616"/>
        <dbReference type="ChEBI" id="CHEBI:43474"/>
        <dbReference type="ChEBI" id="CHEBI:83144"/>
        <dbReference type="ChEBI" id="CHEBI:83145"/>
        <dbReference type="ChEBI" id="CHEBI:456216"/>
        <dbReference type="EC" id="6.3.4.14"/>
    </reaction>
    <physiologicalReaction direction="left-to-right" evidence="8">
        <dbReference type="Rhea" id="RHEA:13502"/>
    </physiologicalReaction>
</comment>
<dbReference type="GO" id="GO:0005524">
    <property type="term" value="F:ATP binding"/>
    <property type="evidence" value="ECO:0007669"/>
    <property type="project" value="UniProtKB-UniRule"/>
</dbReference>
<dbReference type="Gene3D" id="3.30.470.20">
    <property type="entry name" value="ATP-grasp fold, B domain"/>
    <property type="match status" value="1"/>
</dbReference>
<evidence type="ECO:0000256" key="1">
    <source>
        <dbReference type="ARBA" id="ARBA00001953"/>
    </source>
</evidence>
<evidence type="ECO:0000256" key="5">
    <source>
        <dbReference type="ARBA" id="ARBA00022840"/>
    </source>
</evidence>
<dbReference type="InterPro" id="IPR005479">
    <property type="entry name" value="CPAse_ATP-bd"/>
</dbReference>
<gene>
    <name evidence="17" type="ORF">MUN33_04980</name>
</gene>
<dbReference type="InterPro" id="IPR011054">
    <property type="entry name" value="Rudment_hybrid_motif"/>
</dbReference>
<evidence type="ECO:0000256" key="6">
    <source>
        <dbReference type="ARBA" id="ARBA00023267"/>
    </source>
</evidence>
<dbReference type="GO" id="GO:0046872">
    <property type="term" value="F:metal ion binding"/>
    <property type="evidence" value="ECO:0007669"/>
    <property type="project" value="InterPro"/>
</dbReference>
<dbReference type="SMART" id="SM00878">
    <property type="entry name" value="Biotin_carb_C"/>
    <property type="match status" value="1"/>
</dbReference>
<comment type="pathway">
    <text evidence="7">Amino-acid degradation; L-leucine degradation.</text>
</comment>
<comment type="caution">
    <text evidence="17">The sequence shown here is derived from an EMBL/GenBank/DDBJ whole genome shotgun (WGS) entry which is preliminary data.</text>
</comment>
<evidence type="ECO:0000256" key="11">
    <source>
        <dbReference type="ARBA" id="ARBA00074050"/>
    </source>
</evidence>
<evidence type="ECO:0000256" key="12">
    <source>
        <dbReference type="PROSITE-ProRule" id="PRU00409"/>
    </source>
</evidence>
<dbReference type="PANTHER" id="PTHR18866">
    <property type="entry name" value="CARBOXYLASE:PYRUVATE/ACETYL-COA/PROPIONYL-COA CARBOXYLASE"/>
    <property type="match status" value="1"/>
</dbReference>
<evidence type="ECO:0000256" key="9">
    <source>
        <dbReference type="ARBA" id="ARBA00053351"/>
    </source>
</evidence>
<dbReference type="PANTHER" id="PTHR18866:SF33">
    <property type="entry name" value="METHYLCROTONOYL-COA CARBOXYLASE SUBUNIT ALPHA, MITOCHONDRIAL-RELATED"/>
    <property type="match status" value="1"/>
</dbReference>
<evidence type="ECO:0000259" key="14">
    <source>
        <dbReference type="PROSITE" id="PS50968"/>
    </source>
</evidence>
<dbReference type="PROSITE" id="PS50979">
    <property type="entry name" value="BC"/>
    <property type="match status" value="1"/>
</dbReference>
<dbReference type="PROSITE" id="PS50975">
    <property type="entry name" value="ATP_GRASP"/>
    <property type="match status" value="1"/>
</dbReference>
<dbReference type="GO" id="GO:0004075">
    <property type="term" value="F:biotin carboxylase activity"/>
    <property type="evidence" value="ECO:0007669"/>
    <property type="project" value="UniProtKB-EC"/>
</dbReference>
<dbReference type="Pfam" id="PF00364">
    <property type="entry name" value="Biotin_lipoyl"/>
    <property type="match status" value="1"/>
</dbReference>
<evidence type="ECO:0000256" key="2">
    <source>
        <dbReference type="ARBA" id="ARBA00013263"/>
    </source>
</evidence>
<dbReference type="RefSeq" id="WP_244803783.1">
    <property type="nucleotide sequence ID" value="NZ_JALIEA010000011.1"/>
</dbReference>
<feature type="region of interest" description="Disordered" evidence="13">
    <location>
        <begin position="579"/>
        <end position="599"/>
    </location>
</feature>
<comment type="subunit">
    <text evidence="10">The biotin-dependent acyl-CoA carboxylase complex is composed of AccA1, which contains the biotin carboxylase (BC) and biotin carboxyl carrier protein (BCCP) domains, and AccD1, which contains the carboxyl transferase (CT) domain. The AccA1/AccD1 complex forms a dodecamer.</text>
</comment>
<dbReference type="CDD" id="cd06850">
    <property type="entry name" value="biotinyl_domain"/>
    <property type="match status" value="1"/>
</dbReference>
<feature type="domain" description="ATP-grasp" evidence="15">
    <location>
        <begin position="128"/>
        <end position="333"/>
    </location>
</feature>
<keyword evidence="3" id="KW-0436">Ligase</keyword>
<sequence>MTVPEPDTTFDTVLVANRGEIACRVIRSVHRAGLRAVAVYSDADAGAPHVAAAHTAVRLGPAPAAESYLDIDRVIAAAVATGAGAIHPGYGFLSENAGFARACEDAGIVFIGPPAEAIAGMGDKITARATVEHRGVPTVPGLSRPGLTDEELVAGVTGTDGGPGVGFPVLVKPSAGGGGKGMHVVEDPADLADVLAAARREAASTFGDDTLFIEHFVDTPRHIEVQVMADAHGNVIHLGERECSLQRRHQKVIEEAPSALLDAATRARIGESACDAARACGYRGAGTVEFIVPAKNPDTFYFMEMNTRLQVEHPVTEMVTGLDLVELQILVAQGRPLPVTQEEVTLTGHAVEARVYAEDPSTGFLPTGGRITALRWPEGPGVRVDAGVVEGQEVTSDYDPMLAKVIAHGADRDRALDRLDTALATTLVAGVGTNTDFNRFLLADTAVRAGDLDTGLLDRIVDDYTTPPAPAEAVLVAALALRAAAQATAQAAGHAGVWAAADGWRAGGPPAPFRVRLAVPGHGPTDVALSTGPDGTVLTRTPVDGDAPAGQDDPVPVTVLDAGPGAGAGPDTTWTIVPGGRPAGSRRWTSRPVSTPDGPGVAVSGTAGTWVVHHLSLACDAADAAAGEDDVLSPMPGAVVDVRVRDGDTVTTGQPLVVVEAMKMEHSLTALHDGTVEVRCAVGDKVGAGTVLATVTN</sequence>
<dbReference type="Gene3D" id="2.40.50.100">
    <property type="match status" value="1"/>
</dbReference>
<dbReference type="SUPFAM" id="SSF51230">
    <property type="entry name" value="Single hybrid motif"/>
    <property type="match status" value="1"/>
</dbReference>
<keyword evidence="18" id="KW-1185">Reference proteome</keyword>